<organism evidence="1">
    <name type="scientific">marine metagenome</name>
    <dbReference type="NCBI Taxonomy" id="408172"/>
    <lineage>
        <taxon>unclassified sequences</taxon>
        <taxon>metagenomes</taxon>
        <taxon>ecological metagenomes</taxon>
    </lineage>
</organism>
<evidence type="ECO:0000313" key="1">
    <source>
        <dbReference type="EMBL" id="SVD99854.1"/>
    </source>
</evidence>
<dbReference type="AlphaFoldDB" id="A0A382ZWH1"/>
<protein>
    <submittedName>
        <fullName evidence="1">Uncharacterized protein</fullName>
    </submittedName>
</protein>
<name>A0A382ZWH1_9ZZZZ</name>
<accession>A0A382ZWH1</accession>
<reference evidence="1" key="1">
    <citation type="submission" date="2018-05" db="EMBL/GenBank/DDBJ databases">
        <authorList>
            <person name="Lanie J.A."/>
            <person name="Ng W.-L."/>
            <person name="Kazmierczak K.M."/>
            <person name="Andrzejewski T.M."/>
            <person name="Davidsen T.M."/>
            <person name="Wayne K.J."/>
            <person name="Tettelin H."/>
            <person name="Glass J.I."/>
            <person name="Rusch D."/>
            <person name="Podicherti R."/>
            <person name="Tsui H.-C.T."/>
            <person name="Winkler M.E."/>
        </authorList>
    </citation>
    <scope>NUCLEOTIDE SEQUENCE</scope>
</reference>
<gene>
    <name evidence="1" type="ORF">METZ01_LOCUS452708</name>
</gene>
<proteinExistence type="predicted"/>
<sequence length="43" mass="5210">MFDEYEIDISVEASKTIGKSIKQYQLTINIFKDRDLWEESYYV</sequence>
<dbReference type="EMBL" id="UINC01187235">
    <property type="protein sequence ID" value="SVD99854.1"/>
    <property type="molecule type" value="Genomic_DNA"/>
</dbReference>